<dbReference type="SMART" id="SM00332">
    <property type="entry name" value="PP2Cc"/>
    <property type="match status" value="1"/>
</dbReference>
<evidence type="ECO:0000256" key="1">
    <source>
        <dbReference type="ARBA" id="ARBA00006702"/>
    </source>
</evidence>
<dbReference type="InterPro" id="IPR001932">
    <property type="entry name" value="PPM-type_phosphatase-like_dom"/>
</dbReference>
<dbReference type="GO" id="GO:0004722">
    <property type="term" value="F:protein serine/threonine phosphatase activity"/>
    <property type="evidence" value="ECO:0007669"/>
    <property type="project" value="UniProtKB-EC"/>
</dbReference>
<proteinExistence type="inferred from homology"/>
<comment type="catalytic activity">
    <reaction evidence="2">
        <text>O-phospho-L-threonyl-[protein] + H2O = L-threonyl-[protein] + phosphate</text>
        <dbReference type="Rhea" id="RHEA:47004"/>
        <dbReference type="Rhea" id="RHEA-COMP:11060"/>
        <dbReference type="Rhea" id="RHEA-COMP:11605"/>
        <dbReference type="ChEBI" id="CHEBI:15377"/>
        <dbReference type="ChEBI" id="CHEBI:30013"/>
        <dbReference type="ChEBI" id="CHEBI:43474"/>
        <dbReference type="ChEBI" id="CHEBI:61977"/>
        <dbReference type="EC" id="3.1.3.16"/>
    </reaction>
</comment>
<dbReference type="AlphaFoldDB" id="A0A813YJ91"/>
<keyword evidence="2" id="KW-0378">Hydrolase</keyword>
<keyword evidence="2" id="KW-0479">Metal-binding</keyword>
<comment type="similarity">
    <text evidence="1 2">Belongs to the PP2C family.</text>
</comment>
<comment type="caution">
    <text evidence="4">The sequence shown here is derived from an EMBL/GenBank/DDBJ whole genome shotgun (WGS) entry which is preliminary data.</text>
</comment>
<accession>A0A813YJ91</accession>
<dbReference type="InterPro" id="IPR036457">
    <property type="entry name" value="PPM-type-like_dom_sf"/>
</dbReference>
<dbReference type="SUPFAM" id="SSF81606">
    <property type="entry name" value="PP2C-like"/>
    <property type="match status" value="1"/>
</dbReference>
<dbReference type="InterPro" id="IPR039123">
    <property type="entry name" value="PPTC7"/>
</dbReference>
<dbReference type="EMBL" id="CAJNOQ010001303">
    <property type="protein sequence ID" value="CAF0884951.1"/>
    <property type="molecule type" value="Genomic_DNA"/>
</dbReference>
<dbReference type="PANTHER" id="PTHR12320:SF1">
    <property type="entry name" value="PROTEIN PHOSPHATASE PTC7 HOMOLOG"/>
    <property type="match status" value="1"/>
</dbReference>
<dbReference type="EMBL" id="CAJOBC010001303">
    <property type="protein sequence ID" value="CAF3670421.1"/>
    <property type="molecule type" value="Genomic_DNA"/>
</dbReference>
<evidence type="ECO:0000259" key="3">
    <source>
        <dbReference type="PROSITE" id="PS51746"/>
    </source>
</evidence>
<dbReference type="Gene3D" id="3.60.40.10">
    <property type="entry name" value="PPM-type phosphatase domain"/>
    <property type="match status" value="1"/>
</dbReference>
<evidence type="ECO:0000313" key="4">
    <source>
        <dbReference type="EMBL" id="CAF0884951.1"/>
    </source>
</evidence>
<dbReference type="PROSITE" id="PS51746">
    <property type="entry name" value="PPM_2"/>
    <property type="match status" value="1"/>
</dbReference>
<feature type="domain" description="PPM-type phosphatase" evidence="3">
    <location>
        <begin position="240"/>
        <end position="448"/>
    </location>
</feature>
<comment type="cofactor">
    <cofactor evidence="2">
        <name>Mn(2+)</name>
        <dbReference type="ChEBI" id="CHEBI:29035"/>
    </cofactor>
</comment>
<organism evidence="4 6">
    <name type="scientific">Didymodactylos carnosus</name>
    <dbReference type="NCBI Taxonomy" id="1234261"/>
    <lineage>
        <taxon>Eukaryota</taxon>
        <taxon>Metazoa</taxon>
        <taxon>Spiralia</taxon>
        <taxon>Gnathifera</taxon>
        <taxon>Rotifera</taxon>
        <taxon>Eurotatoria</taxon>
        <taxon>Bdelloidea</taxon>
        <taxon>Philodinida</taxon>
        <taxon>Philodinidae</taxon>
        <taxon>Didymodactylos</taxon>
    </lineage>
</organism>
<keyword evidence="2" id="KW-0460">Magnesium</keyword>
<evidence type="ECO:0000313" key="6">
    <source>
        <dbReference type="Proteomes" id="UP000663829"/>
    </source>
</evidence>
<dbReference type="EC" id="3.1.3.16" evidence="2"/>
<gene>
    <name evidence="4" type="ORF">GPM918_LOCUS7812</name>
    <name evidence="5" type="ORF">SRO942_LOCUS7812</name>
</gene>
<reference evidence="4" key="1">
    <citation type="submission" date="2021-02" db="EMBL/GenBank/DDBJ databases">
        <authorList>
            <person name="Nowell W R."/>
        </authorList>
    </citation>
    <scope>NUCLEOTIDE SEQUENCE</scope>
</reference>
<evidence type="ECO:0000256" key="2">
    <source>
        <dbReference type="RuleBase" id="RU366020"/>
    </source>
</evidence>
<evidence type="ECO:0000313" key="5">
    <source>
        <dbReference type="EMBL" id="CAF3670421.1"/>
    </source>
</evidence>
<keyword evidence="6" id="KW-1185">Reference proteome</keyword>
<dbReference type="Proteomes" id="UP000681722">
    <property type="component" value="Unassembled WGS sequence"/>
</dbReference>
<keyword evidence="2" id="KW-0904">Protein phosphatase</keyword>
<protein>
    <recommendedName>
        <fullName evidence="2">Protein phosphatase</fullName>
        <ecNumber evidence="2">3.1.3.16</ecNumber>
    </recommendedName>
</protein>
<dbReference type="Proteomes" id="UP000663829">
    <property type="component" value="Unassembled WGS sequence"/>
</dbReference>
<dbReference type="OrthoDB" id="60843at2759"/>
<dbReference type="PANTHER" id="PTHR12320">
    <property type="entry name" value="PROTEIN PHOSPHATASE 2C"/>
    <property type="match status" value="1"/>
</dbReference>
<comment type="catalytic activity">
    <reaction evidence="2">
        <text>O-phospho-L-seryl-[protein] + H2O = L-seryl-[protein] + phosphate</text>
        <dbReference type="Rhea" id="RHEA:20629"/>
        <dbReference type="Rhea" id="RHEA-COMP:9863"/>
        <dbReference type="Rhea" id="RHEA-COMP:11604"/>
        <dbReference type="ChEBI" id="CHEBI:15377"/>
        <dbReference type="ChEBI" id="CHEBI:29999"/>
        <dbReference type="ChEBI" id="CHEBI:43474"/>
        <dbReference type="ChEBI" id="CHEBI:83421"/>
        <dbReference type="EC" id="3.1.3.16"/>
    </reaction>
</comment>
<keyword evidence="2" id="KW-0464">Manganese</keyword>
<sequence length="455" mass="51879">MTFERNTENETNFEIINFEDIGNEINSHIDYTKSTSKNHKSLSIDEIYEISNSNKNNIHADYPLNSGDFQNLKYYLKKHSYLTQPTSSTGSSSSDEYSILNTVPSYHHYNSPNSTFETPYYDATNDFYSGKIHTDLDDAQYKSLPLTDVYHYHHHHRHHHQRHEHIPRTPDGEQQTIVAQDDSDYAKYLLNEEFNLQEIQEKAIVPPFVLDVVTCGMQKDMRLPIPKENYSLHSGEFGDDAGFTAQRSMQHYLGGNKMYGFNPKLFSNSLMKNCSSLFNTGNYSVQEPKKLLCNAFDYVQDENCYGSSTACLVGVDCSTARLYSVNIGDSGYVILRNGKVLYRSRSQKMNGDCPRQLDVYPWTAALKQQGLNYTQISSLDAICQSFQLTEGDIVILSTDGLFDNVHDDMLERIVSNSHSLSHAATQLVNQAVRFYLKPDDILIIIARIQHASIQL</sequence>
<name>A0A813YJ91_9BILA</name>
<comment type="cofactor">
    <cofactor evidence="2">
        <name>Mg(2+)</name>
        <dbReference type="ChEBI" id="CHEBI:18420"/>
    </cofactor>
</comment>
<dbReference type="GO" id="GO:0046872">
    <property type="term" value="F:metal ion binding"/>
    <property type="evidence" value="ECO:0007669"/>
    <property type="project" value="UniProtKB-UniRule"/>
</dbReference>